<feature type="compositionally biased region" description="Basic residues" evidence="2">
    <location>
        <begin position="49"/>
        <end position="61"/>
    </location>
</feature>
<gene>
    <name evidence="4" type="primary">ORF108447</name>
</gene>
<feature type="compositionally biased region" description="Basic and acidic residues" evidence="2">
    <location>
        <begin position="189"/>
        <end position="216"/>
    </location>
</feature>
<evidence type="ECO:0000259" key="3">
    <source>
        <dbReference type="Pfam" id="PF04664"/>
    </source>
</evidence>
<evidence type="ECO:0000256" key="1">
    <source>
        <dbReference type="ARBA" id="ARBA00010365"/>
    </source>
</evidence>
<evidence type="ECO:0000256" key="2">
    <source>
        <dbReference type="SAM" id="MobiDB-lite"/>
    </source>
</evidence>
<accession>A0A0B7ABI8</accession>
<dbReference type="GO" id="GO:0140625">
    <property type="term" value="F:opioid growth factor receptor activity"/>
    <property type="evidence" value="ECO:0007669"/>
    <property type="project" value="InterPro"/>
</dbReference>
<dbReference type="PANTHER" id="PTHR14015:SF2">
    <property type="entry name" value="OPIOID GROWTH FACTOR RECEPTOR (OGFR) CONSERVED DOMAIN-CONTAINING PROTEIN"/>
    <property type="match status" value="1"/>
</dbReference>
<feature type="region of interest" description="Disordered" evidence="2">
    <location>
        <begin position="40"/>
        <end position="84"/>
    </location>
</feature>
<dbReference type="PANTHER" id="PTHR14015">
    <property type="entry name" value="OPIOID GROWTH FACTOR RECEPTOR OGFR ZETA-TYPE OPIOID RECEPTOR"/>
    <property type="match status" value="1"/>
</dbReference>
<feature type="domain" description="Opioid growth factor receptor (OGFr) conserved" evidence="3">
    <location>
        <begin position="232"/>
        <end position="424"/>
    </location>
</feature>
<dbReference type="Pfam" id="PF04664">
    <property type="entry name" value="OGFr_N"/>
    <property type="match status" value="1"/>
</dbReference>
<proteinExistence type="inferred from homology"/>
<reference evidence="4" key="1">
    <citation type="submission" date="2014-12" db="EMBL/GenBank/DDBJ databases">
        <title>Insight into the proteome of Arion vulgaris.</title>
        <authorList>
            <person name="Aradska J."/>
            <person name="Bulat T."/>
            <person name="Smidak R."/>
            <person name="Sarate P."/>
            <person name="Gangsoo J."/>
            <person name="Sialana F."/>
            <person name="Bilban M."/>
            <person name="Lubec G."/>
        </authorList>
    </citation>
    <scope>NUCLEOTIDE SEQUENCE</scope>
    <source>
        <tissue evidence="4">Skin</tissue>
    </source>
</reference>
<name>A0A0B7ABI8_9EUPU</name>
<sequence length="427" mass="49621">TEEKVEGELLSRGTEDKVKIKDELFSRGTEDKNNVNIAGVGECKEEKSQKKKKQRNRRRGKQNAETGKKVDKKETTNDCPKTAQPVNIDVKVAAISEPDWNIDQDLQNGLTASKLETMETPETDKQFEYSAGDFQTPKSESDMEEDADQDMSIYLPTSQNEPDEKELKVASLDDNTESSQQTDGNENWAEGKKKNIAKKDNRTKLRKRFSDRDTENYRNGYPNKEDDPELNDNVKFYKGEIQSSPDGALIDDIHKNWLGNYELLERHHGYIQWLFPIRENGMNWQAQPLQLHEAEAIKSDRKAKKRVLESYKLILDFYGMKLVDEETGKLERSENWKMCFDNLNWSSHNYLRITRILKCLGELGYEHLKKSFLLFALEEALEHHTLVKILTSCRDYWIGTLKNDQDREELYDYIDSHIEDNSECVIS</sequence>
<dbReference type="EMBL" id="HACG01031263">
    <property type="protein sequence ID" value="CEK78128.1"/>
    <property type="molecule type" value="Transcribed_RNA"/>
</dbReference>
<comment type="similarity">
    <text evidence="1">Belongs to the opioid growth factor receptor family.</text>
</comment>
<dbReference type="GO" id="GO:0016020">
    <property type="term" value="C:membrane"/>
    <property type="evidence" value="ECO:0007669"/>
    <property type="project" value="InterPro"/>
</dbReference>
<dbReference type="AlphaFoldDB" id="A0A0B7ABI8"/>
<organism evidence="4">
    <name type="scientific">Arion vulgaris</name>
    <dbReference type="NCBI Taxonomy" id="1028688"/>
    <lineage>
        <taxon>Eukaryota</taxon>
        <taxon>Metazoa</taxon>
        <taxon>Spiralia</taxon>
        <taxon>Lophotrochozoa</taxon>
        <taxon>Mollusca</taxon>
        <taxon>Gastropoda</taxon>
        <taxon>Heterobranchia</taxon>
        <taxon>Euthyneura</taxon>
        <taxon>Panpulmonata</taxon>
        <taxon>Eupulmonata</taxon>
        <taxon>Stylommatophora</taxon>
        <taxon>Helicina</taxon>
        <taxon>Arionoidea</taxon>
        <taxon>Arionidae</taxon>
        <taxon>Arion</taxon>
    </lineage>
</organism>
<dbReference type="InterPro" id="IPR039574">
    <property type="entry name" value="OGFr"/>
</dbReference>
<dbReference type="InterPro" id="IPR006757">
    <property type="entry name" value="OGF_rcpt"/>
</dbReference>
<feature type="compositionally biased region" description="Basic and acidic residues" evidence="2">
    <location>
        <begin position="66"/>
        <end position="76"/>
    </location>
</feature>
<evidence type="ECO:0000313" key="4">
    <source>
        <dbReference type="EMBL" id="CEK78128.1"/>
    </source>
</evidence>
<protein>
    <recommendedName>
        <fullName evidence="3">Opioid growth factor receptor (OGFr) conserved domain-containing protein</fullName>
    </recommendedName>
</protein>
<feature type="region of interest" description="Disordered" evidence="2">
    <location>
        <begin position="112"/>
        <end position="230"/>
    </location>
</feature>
<feature type="non-terminal residue" evidence="4">
    <location>
        <position position="1"/>
    </location>
</feature>